<accession>A0A554A3Q0</accession>
<dbReference type="AlphaFoldDB" id="A0A554A3Q0"/>
<name>A0A554A3Q0_9BACI</name>
<reference evidence="2 3" key="1">
    <citation type="submission" date="2019-07" db="EMBL/GenBank/DDBJ databases">
        <authorList>
            <person name="Park Y.J."/>
            <person name="Jeong S.E."/>
            <person name="Jung H.S."/>
        </authorList>
    </citation>
    <scope>NUCLEOTIDE SEQUENCE [LARGE SCALE GENOMIC DNA]</scope>
    <source>
        <strain evidence="3">P16(2019)</strain>
    </source>
</reference>
<comment type="caution">
    <text evidence="2">The sequence shown here is derived from an EMBL/GenBank/DDBJ whole genome shotgun (WGS) entry which is preliminary data.</text>
</comment>
<dbReference type="GO" id="GO:0016779">
    <property type="term" value="F:nucleotidyltransferase activity"/>
    <property type="evidence" value="ECO:0007669"/>
    <property type="project" value="UniProtKB-ARBA"/>
</dbReference>
<dbReference type="CDD" id="cd04182">
    <property type="entry name" value="GT_2_like_f"/>
    <property type="match status" value="1"/>
</dbReference>
<dbReference type="Pfam" id="PF12804">
    <property type="entry name" value="NTP_transf_3"/>
    <property type="match status" value="1"/>
</dbReference>
<sequence>MKVIGIILAAGQSRRMGMDKLSLPVGKRTMVSTVIDTAAMSNLTSIKIVTAMNNRSQTFAGHSLIPCRDSIKGQSHSLRCGVEEAERQGADAIVVLLADQPFIQTNTINALLEMFKNNGELDFVASRFKGIAQPPVLFSKKAFTVIKQLRGDKGAGVLIKGPYRLPKGMYIDYKDPKILADIDTKEVYTRYCLDEGRTTHAATIY</sequence>
<feature type="domain" description="MobA-like NTP transferase" evidence="1">
    <location>
        <begin position="5"/>
        <end position="160"/>
    </location>
</feature>
<dbReference type="EMBL" id="VLXZ01000001">
    <property type="protein sequence ID" value="TSB48313.1"/>
    <property type="molecule type" value="Genomic_DNA"/>
</dbReference>
<evidence type="ECO:0000259" key="1">
    <source>
        <dbReference type="Pfam" id="PF12804"/>
    </source>
</evidence>
<dbReference type="InterPro" id="IPR029044">
    <property type="entry name" value="Nucleotide-diphossugar_trans"/>
</dbReference>
<dbReference type="Proteomes" id="UP000318521">
    <property type="component" value="Unassembled WGS sequence"/>
</dbReference>
<evidence type="ECO:0000313" key="2">
    <source>
        <dbReference type="EMBL" id="TSB48313.1"/>
    </source>
</evidence>
<dbReference type="PANTHER" id="PTHR43777">
    <property type="entry name" value="MOLYBDENUM COFACTOR CYTIDYLYLTRANSFERASE"/>
    <property type="match status" value="1"/>
</dbReference>
<evidence type="ECO:0000313" key="3">
    <source>
        <dbReference type="Proteomes" id="UP000318521"/>
    </source>
</evidence>
<dbReference type="Gene3D" id="3.90.550.10">
    <property type="entry name" value="Spore Coat Polysaccharide Biosynthesis Protein SpsA, Chain A"/>
    <property type="match status" value="1"/>
</dbReference>
<dbReference type="InterPro" id="IPR025877">
    <property type="entry name" value="MobA-like_NTP_Trfase"/>
</dbReference>
<dbReference type="PANTHER" id="PTHR43777:SF1">
    <property type="entry name" value="MOLYBDENUM COFACTOR CYTIDYLYLTRANSFERASE"/>
    <property type="match status" value="1"/>
</dbReference>
<gene>
    <name evidence="2" type="ORF">FN960_01810</name>
</gene>
<dbReference type="OrthoDB" id="285216at2"/>
<protein>
    <submittedName>
        <fullName evidence="2">Xanthine dehydrogenase</fullName>
    </submittedName>
</protein>
<proteinExistence type="predicted"/>
<keyword evidence="3" id="KW-1185">Reference proteome</keyword>
<dbReference type="RefSeq" id="WP_143846658.1">
    <property type="nucleotide sequence ID" value="NZ_VLXZ01000001.1"/>
</dbReference>
<dbReference type="SUPFAM" id="SSF53448">
    <property type="entry name" value="Nucleotide-diphospho-sugar transferases"/>
    <property type="match status" value="1"/>
</dbReference>
<organism evidence="2 3">
    <name type="scientific">Alkalicoccobacillus porphyridii</name>
    <dbReference type="NCBI Taxonomy" id="2597270"/>
    <lineage>
        <taxon>Bacteria</taxon>
        <taxon>Bacillati</taxon>
        <taxon>Bacillota</taxon>
        <taxon>Bacilli</taxon>
        <taxon>Bacillales</taxon>
        <taxon>Bacillaceae</taxon>
        <taxon>Alkalicoccobacillus</taxon>
    </lineage>
</organism>